<proteinExistence type="predicted"/>
<evidence type="ECO:0000259" key="2">
    <source>
        <dbReference type="Pfam" id="PF14291"/>
    </source>
</evidence>
<dbReference type="InterPro" id="IPR025398">
    <property type="entry name" value="DUF4371"/>
</dbReference>
<dbReference type="Pfam" id="PF05699">
    <property type="entry name" value="Dimer_Tnp_hAT"/>
    <property type="match status" value="1"/>
</dbReference>
<dbReference type="Pfam" id="PF14291">
    <property type="entry name" value="DUF4371"/>
    <property type="match status" value="1"/>
</dbReference>
<evidence type="ECO:0000313" key="4">
    <source>
        <dbReference type="Proteomes" id="UP001281410"/>
    </source>
</evidence>
<name>A0AAE0BAN3_9ROSI</name>
<feature type="domain" description="HAT C-terminal dimerisation" evidence="1">
    <location>
        <begin position="330"/>
        <end position="388"/>
    </location>
</feature>
<evidence type="ECO:0008006" key="5">
    <source>
        <dbReference type="Google" id="ProtNLM"/>
    </source>
</evidence>
<dbReference type="AlphaFoldDB" id="A0AAE0BAN3"/>
<accession>A0AAE0BAN3</accession>
<evidence type="ECO:0000259" key="1">
    <source>
        <dbReference type="Pfam" id="PF05699"/>
    </source>
</evidence>
<dbReference type="SUPFAM" id="SSF53098">
    <property type="entry name" value="Ribonuclease H-like"/>
    <property type="match status" value="1"/>
</dbReference>
<protein>
    <recommendedName>
        <fullName evidence="5">Zinc finger MYM-type protein 1-like</fullName>
    </recommendedName>
</protein>
<dbReference type="PANTHER" id="PTHR11697:SF230">
    <property type="entry name" value="ZINC FINGER, MYM DOMAIN CONTAINING 1"/>
    <property type="match status" value="1"/>
</dbReference>
<dbReference type="GO" id="GO:0046983">
    <property type="term" value="F:protein dimerization activity"/>
    <property type="evidence" value="ECO:0007669"/>
    <property type="project" value="InterPro"/>
</dbReference>
<keyword evidence="4" id="KW-1185">Reference proteome</keyword>
<dbReference type="Proteomes" id="UP001281410">
    <property type="component" value="Unassembled WGS sequence"/>
</dbReference>
<dbReference type="PANTHER" id="PTHR11697">
    <property type="entry name" value="GENERAL TRANSCRIPTION FACTOR 2-RELATED ZINC FINGER PROTEIN"/>
    <property type="match status" value="1"/>
</dbReference>
<comment type="caution">
    <text evidence="3">The sequence shown here is derived from an EMBL/GenBank/DDBJ whole genome shotgun (WGS) entry which is preliminary data.</text>
</comment>
<dbReference type="InterPro" id="IPR008906">
    <property type="entry name" value="HATC_C_dom"/>
</dbReference>
<dbReference type="InterPro" id="IPR012337">
    <property type="entry name" value="RNaseH-like_sf"/>
</dbReference>
<sequence>MAIILRYVDYKGFVRERFFQVVSVNDTNASTLKKEICNVLARYDLSIENLRGQGYDGASNMRGEWNGLQALFLKDCPYAYYIHCFAHRLQLALVAHHSDLKSIREGEIQELTALGELETSTGANQICTLQRPGTTHWSSHFTSIGRLINMFGSTSTLLENLIDKGLNMSTTKMLLQKLRESEWDTFLESVVSFCERYEIDIPNMNARHMEGTKRSCQQKDNITVKHYYHFSIFIVVIDYQLIELNNIFPEQTIELLTLSMALSPIDVFKSFNVDDIFTLANKFYYEDFSKNDIEDLRRQLSHYKLDVFGCPEFQILASLSELCQCLAETKRSEHYTLIDKLICLVFTLLVSTATTERAFSTMKLVKTPLRNKMDGDFLTDCMVIFIEKERLLISLT</sequence>
<evidence type="ECO:0000313" key="3">
    <source>
        <dbReference type="EMBL" id="KAK3232458.1"/>
    </source>
</evidence>
<reference evidence="3" key="1">
    <citation type="journal article" date="2023" name="Plant J.">
        <title>Genome sequences and population genomics provide insights into the demographic history, inbreeding, and mutation load of two 'living fossil' tree species of Dipteronia.</title>
        <authorList>
            <person name="Feng Y."/>
            <person name="Comes H.P."/>
            <person name="Chen J."/>
            <person name="Zhu S."/>
            <person name="Lu R."/>
            <person name="Zhang X."/>
            <person name="Li P."/>
            <person name="Qiu J."/>
            <person name="Olsen K.M."/>
            <person name="Qiu Y."/>
        </authorList>
    </citation>
    <scope>NUCLEOTIDE SEQUENCE</scope>
    <source>
        <strain evidence="3">NBL</strain>
    </source>
</reference>
<dbReference type="InterPro" id="IPR055298">
    <property type="entry name" value="AtLOH3-like"/>
</dbReference>
<gene>
    <name evidence="3" type="ORF">Dsin_004339</name>
</gene>
<dbReference type="EMBL" id="JANJYJ010000001">
    <property type="protein sequence ID" value="KAK3232458.1"/>
    <property type="molecule type" value="Genomic_DNA"/>
</dbReference>
<feature type="domain" description="DUF4371" evidence="2">
    <location>
        <begin position="1"/>
        <end position="67"/>
    </location>
</feature>
<organism evidence="3 4">
    <name type="scientific">Dipteronia sinensis</name>
    <dbReference type="NCBI Taxonomy" id="43782"/>
    <lineage>
        <taxon>Eukaryota</taxon>
        <taxon>Viridiplantae</taxon>
        <taxon>Streptophyta</taxon>
        <taxon>Embryophyta</taxon>
        <taxon>Tracheophyta</taxon>
        <taxon>Spermatophyta</taxon>
        <taxon>Magnoliopsida</taxon>
        <taxon>eudicotyledons</taxon>
        <taxon>Gunneridae</taxon>
        <taxon>Pentapetalae</taxon>
        <taxon>rosids</taxon>
        <taxon>malvids</taxon>
        <taxon>Sapindales</taxon>
        <taxon>Sapindaceae</taxon>
        <taxon>Hippocastanoideae</taxon>
        <taxon>Acereae</taxon>
        <taxon>Dipteronia</taxon>
    </lineage>
</organism>